<keyword evidence="2" id="KW-1185">Reference proteome</keyword>
<evidence type="ECO:0000313" key="2">
    <source>
        <dbReference type="Proteomes" id="UP000031563"/>
    </source>
</evidence>
<comment type="caution">
    <text evidence="1">The sequence shown here is derived from an EMBL/GenBank/DDBJ whole genome shotgun (WGS) entry which is preliminary data.</text>
</comment>
<dbReference type="RefSeq" id="WP_040036123.1">
    <property type="nucleotide sequence ID" value="NZ_JWIQ02000001.1"/>
</dbReference>
<protein>
    <recommendedName>
        <fullName evidence="3">Group-specific protein</fullName>
    </recommendedName>
</protein>
<dbReference type="OrthoDB" id="2737829at2"/>
<accession>A0A0F5I688</accession>
<proteinExistence type="predicted"/>
<evidence type="ECO:0000313" key="1">
    <source>
        <dbReference type="EMBL" id="KKB40983.1"/>
    </source>
</evidence>
<evidence type="ECO:0008006" key="3">
    <source>
        <dbReference type="Google" id="ProtNLM"/>
    </source>
</evidence>
<dbReference type="Proteomes" id="UP000031563">
    <property type="component" value="Unassembled WGS sequence"/>
</dbReference>
<dbReference type="AlphaFoldDB" id="A0A0F5I688"/>
<sequence length="132" mass="15736">MLSNLPSGVKISISRSIKTAFEQYMAKILWDEDAYRFEDFMKEWREYIHNHASWYDQISDEMKASDEFHQELADKITEVIEKIFSEEPTSKQIEELESLQKELNTSVDYSCKAEAKFYLSYLKEQLKKKKQS</sequence>
<organism evidence="1 2">
    <name type="scientific">Bacillus thermotolerans</name>
    <name type="common">Quasibacillus thermotolerans</name>
    <dbReference type="NCBI Taxonomy" id="1221996"/>
    <lineage>
        <taxon>Bacteria</taxon>
        <taxon>Bacillati</taxon>
        <taxon>Bacillota</taxon>
        <taxon>Bacilli</taxon>
        <taxon>Bacillales</taxon>
        <taxon>Bacillaceae</taxon>
        <taxon>Bacillus</taxon>
    </lineage>
</organism>
<name>A0A0F5I688_BACTR</name>
<gene>
    <name evidence="1" type="ORF">QY95_01046</name>
</gene>
<dbReference type="EMBL" id="JWIR02000025">
    <property type="protein sequence ID" value="KKB40983.1"/>
    <property type="molecule type" value="Genomic_DNA"/>
</dbReference>
<reference evidence="1" key="1">
    <citation type="submission" date="2015-02" db="EMBL/GenBank/DDBJ databases">
        <title>Genome Assembly of Bacillaceae bacterium MTCC 8252.</title>
        <authorList>
            <person name="Verma A."/>
            <person name="Khatri I."/>
            <person name="Mual P."/>
            <person name="Subramanian S."/>
            <person name="Krishnamurthi S."/>
        </authorList>
    </citation>
    <scope>NUCLEOTIDE SEQUENCE [LARGE SCALE GENOMIC DNA]</scope>
    <source>
        <strain evidence="1">MTCC 8252</strain>
    </source>
</reference>